<dbReference type="PANTHER" id="PTHR19325">
    <property type="entry name" value="COMPLEMENT COMPONENT-RELATED SUSHI DOMAIN-CONTAINING"/>
    <property type="match status" value="1"/>
</dbReference>
<evidence type="ECO:0000256" key="7">
    <source>
        <dbReference type="SAM" id="MobiDB-lite"/>
    </source>
</evidence>
<dbReference type="Pfam" id="PF14670">
    <property type="entry name" value="FXa_inhibition"/>
    <property type="match status" value="1"/>
</dbReference>
<dbReference type="InterPro" id="IPR000742">
    <property type="entry name" value="EGF"/>
</dbReference>
<evidence type="ECO:0000256" key="3">
    <source>
        <dbReference type="ARBA" id="ARBA00022737"/>
    </source>
</evidence>
<organism evidence="9 10">
    <name type="scientific">Pomacea canaliculata</name>
    <name type="common">Golden apple snail</name>
    <dbReference type="NCBI Taxonomy" id="400727"/>
    <lineage>
        <taxon>Eukaryota</taxon>
        <taxon>Metazoa</taxon>
        <taxon>Spiralia</taxon>
        <taxon>Lophotrochozoa</taxon>
        <taxon>Mollusca</taxon>
        <taxon>Gastropoda</taxon>
        <taxon>Caenogastropoda</taxon>
        <taxon>Architaenioglossa</taxon>
        <taxon>Ampullarioidea</taxon>
        <taxon>Ampullariidae</taxon>
        <taxon>Pomacea</taxon>
    </lineage>
</organism>
<protein>
    <recommendedName>
        <fullName evidence="8">Sushi domain-containing protein</fullName>
    </recommendedName>
</protein>
<dbReference type="PANTHER" id="PTHR19325:SF560">
    <property type="entry name" value="SUSHI, VON WILLEBRAND FACTOR TYPE A, EGF AND PENTRAXIN DOMAIN-CONTAINING PROTEIN 1"/>
    <property type="match status" value="1"/>
</dbReference>
<feature type="domain" description="Sushi" evidence="8">
    <location>
        <begin position="90"/>
        <end position="143"/>
    </location>
</feature>
<dbReference type="PROSITE" id="PS01187">
    <property type="entry name" value="EGF_CA"/>
    <property type="match status" value="1"/>
</dbReference>
<dbReference type="SMART" id="SM00032">
    <property type="entry name" value="CCP"/>
    <property type="match status" value="2"/>
</dbReference>
<evidence type="ECO:0000259" key="8">
    <source>
        <dbReference type="PROSITE" id="PS50923"/>
    </source>
</evidence>
<dbReference type="SUPFAM" id="SSF57196">
    <property type="entry name" value="EGF/Laminin"/>
    <property type="match status" value="1"/>
</dbReference>
<gene>
    <name evidence="9" type="ORF">C0Q70_05606</name>
</gene>
<dbReference type="CDD" id="cd00033">
    <property type="entry name" value="CCP"/>
    <property type="match status" value="2"/>
</dbReference>
<proteinExistence type="predicted"/>
<evidence type="ECO:0000256" key="4">
    <source>
        <dbReference type="ARBA" id="ARBA00023157"/>
    </source>
</evidence>
<evidence type="ECO:0000256" key="1">
    <source>
        <dbReference type="ARBA" id="ARBA00022536"/>
    </source>
</evidence>
<dbReference type="Gene3D" id="2.10.70.10">
    <property type="entry name" value="Complement Module, domain 1"/>
    <property type="match status" value="2"/>
</dbReference>
<reference evidence="9 10" key="1">
    <citation type="submission" date="2018-04" db="EMBL/GenBank/DDBJ databases">
        <title>The genome of golden apple snail Pomacea canaliculata provides insight into stress tolerance and invasive adaptation.</title>
        <authorList>
            <person name="Liu C."/>
            <person name="Liu B."/>
            <person name="Ren Y."/>
            <person name="Zhang Y."/>
            <person name="Wang H."/>
            <person name="Li S."/>
            <person name="Jiang F."/>
            <person name="Yin L."/>
            <person name="Zhang G."/>
            <person name="Qian W."/>
            <person name="Fan W."/>
        </authorList>
    </citation>
    <scope>NUCLEOTIDE SEQUENCE [LARGE SCALE GENOMIC DNA]</scope>
    <source>
        <strain evidence="9">SZHN2017</strain>
        <tissue evidence="9">Muscle</tissue>
    </source>
</reference>
<dbReference type="GO" id="GO:0005509">
    <property type="term" value="F:calcium ion binding"/>
    <property type="evidence" value="ECO:0007669"/>
    <property type="project" value="InterPro"/>
</dbReference>
<dbReference type="PROSITE" id="PS00010">
    <property type="entry name" value="ASX_HYDROXYL"/>
    <property type="match status" value="1"/>
</dbReference>
<sequence>MTTLATGATSQADCICVPGYVLSAHLATLCSDINECDEDNGGCEHKCQNIPGSYKCACSSGFQLRADNHTCYRVICSPLKAPRHGHVFPPECQMTPDEGQTSWLTQGTVCSYKCKRGYTLVGEAYRTCEASGVWSGQVATCRPKTCEAPKPPENGLVLPEACTTGPVPFQRRCKFRCLKGFQLKGRTGSKCLASQKWSGSRSGTKCLPKSPRAASSSTNENSPVLN</sequence>
<feature type="disulfide bond" evidence="6">
    <location>
        <begin position="114"/>
        <end position="141"/>
    </location>
</feature>
<evidence type="ECO:0000313" key="9">
    <source>
        <dbReference type="EMBL" id="PVD34335.1"/>
    </source>
</evidence>
<dbReference type="AlphaFoldDB" id="A0A2T7PLM7"/>
<comment type="caution">
    <text evidence="9">The sequence shown here is derived from an EMBL/GenBank/DDBJ whole genome shotgun (WGS) entry which is preliminary data.</text>
</comment>
<dbReference type="InterPro" id="IPR000436">
    <property type="entry name" value="Sushi_SCR_CCP_dom"/>
</dbReference>
<dbReference type="Gene3D" id="2.10.25.10">
    <property type="entry name" value="Laminin"/>
    <property type="match status" value="1"/>
</dbReference>
<feature type="domain" description="Sushi" evidence="8">
    <location>
        <begin position="144"/>
        <end position="208"/>
    </location>
</feature>
<dbReference type="SMART" id="SM00181">
    <property type="entry name" value="EGF"/>
    <property type="match status" value="1"/>
</dbReference>
<keyword evidence="2 6" id="KW-0768">Sushi</keyword>
<accession>A0A2T7PLM7</accession>
<dbReference type="InterPro" id="IPR001881">
    <property type="entry name" value="EGF-like_Ca-bd_dom"/>
</dbReference>
<evidence type="ECO:0000256" key="6">
    <source>
        <dbReference type="PROSITE-ProRule" id="PRU00302"/>
    </source>
</evidence>
<dbReference type="InterPro" id="IPR035976">
    <property type="entry name" value="Sushi/SCR/CCP_sf"/>
</dbReference>
<dbReference type="PROSITE" id="PS50923">
    <property type="entry name" value="SUSHI"/>
    <property type="match status" value="2"/>
</dbReference>
<dbReference type="Pfam" id="PF00084">
    <property type="entry name" value="Sushi"/>
    <property type="match status" value="2"/>
</dbReference>
<feature type="region of interest" description="Disordered" evidence="7">
    <location>
        <begin position="194"/>
        <end position="226"/>
    </location>
</feature>
<evidence type="ECO:0000256" key="5">
    <source>
        <dbReference type="ARBA" id="ARBA00023180"/>
    </source>
</evidence>
<dbReference type="PROSITE" id="PS01186">
    <property type="entry name" value="EGF_2"/>
    <property type="match status" value="1"/>
</dbReference>
<keyword evidence="5" id="KW-0325">Glycoprotein</keyword>
<dbReference type="STRING" id="400727.A0A2T7PLM7"/>
<feature type="compositionally biased region" description="Polar residues" evidence="7">
    <location>
        <begin position="213"/>
        <end position="226"/>
    </location>
</feature>
<dbReference type="SMART" id="SM00179">
    <property type="entry name" value="EGF_CA"/>
    <property type="match status" value="1"/>
</dbReference>
<evidence type="ECO:0000256" key="2">
    <source>
        <dbReference type="ARBA" id="ARBA00022659"/>
    </source>
</evidence>
<dbReference type="FunFam" id="2.10.25.10:FF:000010">
    <property type="entry name" value="Pro-epidermal growth factor"/>
    <property type="match status" value="1"/>
</dbReference>
<dbReference type="Proteomes" id="UP000245119">
    <property type="component" value="Linkage Group LG3"/>
</dbReference>
<keyword evidence="10" id="KW-1185">Reference proteome</keyword>
<evidence type="ECO:0000313" key="10">
    <source>
        <dbReference type="Proteomes" id="UP000245119"/>
    </source>
</evidence>
<comment type="caution">
    <text evidence="6">Lacks conserved residue(s) required for the propagation of feature annotation.</text>
</comment>
<keyword evidence="1" id="KW-0245">EGF-like domain</keyword>
<dbReference type="EMBL" id="PZQS01000003">
    <property type="protein sequence ID" value="PVD34335.1"/>
    <property type="molecule type" value="Genomic_DNA"/>
</dbReference>
<dbReference type="InterPro" id="IPR050350">
    <property type="entry name" value="Compl-Cell_Adhes-Reg"/>
</dbReference>
<dbReference type="OrthoDB" id="4405280at2759"/>
<keyword evidence="3" id="KW-0677">Repeat</keyword>
<dbReference type="InterPro" id="IPR018097">
    <property type="entry name" value="EGF_Ca-bd_CS"/>
</dbReference>
<dbReference type="InterPro" id="IPR000152">
    <property type="entry name" value="EGF-type_Asp/Asn_hydroxyl_site"/>
</dbReference>
<name>A0A2T7PLM7_POMCA</name>
<keyword evidence="4 6" id="KW-1015">Disulfide bond</keyword>
<dbReference type="SUPFAM" id="SSF57535">
    <property type="entry name" value="Complement control module/SCR domain"/>
    <property type="match status" value="2"/>
</dbReference>